<evidence type="ECO:0000256" key="1">
    <source>
        <dbReference type="SAM" id="MobiDB-lite"/>
    </source>
</evidence>
<feature type="compositionally biased region" description="Basic residues" evidence="1">
    <location>
        <begin position="146"/>
        <end position="165"/>
    </location>
</feature>
<feature type="region of interest" description="Disordered" evidence="1">
    <location>
        <begin position="146"/>
        <end position="226"/>
    </location>
</feature>
<dbReference type="Proteomes" id="UP000292459">
    <property type="component" value="Unassembled WGS sequence"/>
</dbReference>
<reference evidence="3 4" key="1">
    <citation type="submission" date="2018-11" db="EMBL/GenBank/DDBJ databases">
        <title>Whole genome sequencing of an environmental sample.</title>
        <authorList>
            <person name="Sarangi A.N."/>
            <person name="Singh D."/>
            <person name="Tripathy S."/>
        </authorList>
    </citation>
    <scope>NUCLEOTIDE SEQUENCE [LARGE SCALE GENOMIC DNA]</scope>
    <source>
        <strain evidence="3 4">Lakshadweep</strain>
    </source>
</reference>
<organism evidence="3 4">
    <name type="scientific">Leptolyngbya iicbica LK</name>
    <dbReference type="NCBI Taxonomy" id="2294035"/>
    <lineage>
        <taxon>Bacteria</taxon>
        <taxon>Bacillati</taxon>
        <taxon>Cyanobacteriota</taxon>
        <taxon>Cyanophyceae</taxon>
        <taxon>Leptolyngbyales</taxon>
        <taxon>Leptolyngbyaceae</taxon>
        <taxon>Leptolyngbya group</taxon>
        <taxon>Leptolyngbya</taxon>
        <taxon>Leptolyngbya iicbica</taxon>
    </lineage>
</organism>
<keyword evidence="2" id="KW-0472">Membrane</keyword>
<feature type="compositionally biased region" description="Low complexity" evidence="1">
    <location>
        <begin position="95"/>
        <end position="107"/>
    </location>
</feature>
<evidence type="ECO:0000313" key="3">
    <source>
        <dbReference type="EMBL" id="RZM82655.1"/>
    </source>
</evidence>
<dbReference type="EMBL" id="QVFV01000001">
    <property type="protein sequence ID" value="RZM82655.1"/>
    <property type="molecule type" value="Genomic_DNA"/>
</dbReference>
<evidence type="ECO:0000256" key="2">
    <source>
        <dbReference type="SAM" id="Phobius"/>
    </source>
</evidence>
<dbReference type="RefSeq" id="WP_130199326.1">
    <property type="nucleotide sequence ID" value="NZ_QVFV01000001.1"/>
</dbReference>
<feature type="region of interest" description="Disordered" evidence="1">
    <location>
        <begin position="1"/>
        <end position="20"/>
    </location>
</feature>
<sequence length="261" mass="28162">MPAPVPPSMSSPRRASNPLQRRLFRQQRVWRQVTAYRPLMVLGGIWLGLLAIAFLAFGQLTHNAPDQPTAVEPSTVYPHERLQGGDEAPTPQPETSQSPDAAAPDSATAVKTQTVNGLSVWTIAALVASCAAGCALLSIVIKLPRRPKKRRPRRAQATQSRKRYRLSASQRPSVSAALPAQQNDPATPATVPKLETYNPDQPLVAKSADATPSRPAAAPTATAASEVTVVSEDTQHRLDWPSDSLVNTADVRQRRSLSSFM</sequence>
<keyword evidence="2" id="KW-1133">Transmembrane helix</keyword>
<gene>
    <name evidence="3" type="ORF">DYY88_05355</name>
</gene>
<keyword evidence="2" id="KW-0812">Transmembrane</keyword>
<comment type="caution">
    <text evidence="3">The sequence shown here is derived from an EMBL/GenBank/DDBJ whole genome shotgun (WGS) entry which is preliminary data.</text>
</comment>
<protein>
    <recommendedName>
        <fullName evidence="5">Transmembrane protein</fullName>
    </recommendedName>
</protein>
<accession>A0A4Q7EH22</accession>
<feature type="region of interest" description="Disordered" evidence="1">
    <location>
        <begin position="79"/>
        <end position="107"/>
    </location>
</feature>
<proteinExistence type="predicted"/>
<evidence type="ECO:0000313" key="4">
    <source>
        <dbReference type="Proteomes" id="UP000292459"/>
    </source>
</evidence>
<feature type="compositionally biased region" description="Low complexity" evidence="1">
    <location>
        <begin position="207"/>
        <end position="225"/>
    </location>
</feature>
<name>A0A4Q7EH22_9CYAN</name>
<dbReference type="OrthoDB" id="582484at2"/>
<evidence type="ECO:0008006" key="5">
    <source>
        <dbReference type="Google" id="ProtNLM"/>
    </source>
</evidence>
<dbReference type="AlphaFoldDB" id="A0A4Q7EH22"/>
<feature type="transmembrane region" description="Helical" evidence="2">
    <location>
        <begin position="118"/>
        <end position="141"/>
    </location>
</feature>
<feature type="transmembrane region" description="Helical" evidence="2">
    <location>
        <begin position="35"/>
        <end position="57"/>
    </location>
</feature>
<keyword evidence="4" id="KW-1185">Reference proteome</keyword>